<organism evidence="8 9">
    <name type="scientific">Streptosporangium fragile</name>
    <dbReference type="NCBI Taxonomy" id="46186"/>
    <lineage>
        <taxon>Bacteria</taxon>
        <taxon>Bacillati</taxon>
        <taxon>Actinomycetota</taxon>
        <taxon>Actinomycetes</taxon>
        <taxon>Streptosporangiales</taxon>
        <taxon>Streptosporangiaceae</taxon>
        <taxon>Streptosporangium</taxon>
    </lineage>
</organism>
<feature type="region of interest" description="Disordered" evidence="5">
    <location>
        <begin position="272"/>
        <end position="313"/>
    </location>
</feature>
<keyword evidence="2" id="KW-0547">Nucleotide-binding</keyword>
<dbReference type="Pfam" id="PF20703">
    <property type="entry name" value="nSTAND1"/>
    <property type="match status" value="1"/>
</dbReference>
<dbReference type="Proteomes" id="UP001500831">
    <property type="component" value="Unassembled WGS sequence"/>
</dbReference>
<dbReference type="Gene3D" id="3.30.200.20">
    <property type="entry name" value="Phosphorylase Kinase, domain 1"/>
    <property type="match status" value="1"/>
</dbReference>
<evidence type="ECO:0000259" key="7">
    <source>
        <dbReference type="PROSITE" id="PS50011"/>
    </source>
</evidence>
<dbReference type="EMBL" id="BAAAVI010000009">
    <property type="protein sequence ID" value="GAA2859351.1"/>
    <property type="molecule type" value="Genomic_DNA"/>
</dbReference>
<feature type="domain" description="Protein kinase" evidence="7">
    <location>
        <begin position="15"/>
        <end position="277"/>
    </location>
</feature>
<evidence type="ECO:0000256" key="2">
    <source>
        <dbReference type="ARBA" id="ARBA00022741"/>
    </source>
</evidence>
<dbReference type="Gene3D" id="1.10.510.10">
    <property type="entry name" value="Transferase(Phosphotransferase) domain 1"/>
    <property type="match status" value="1"/>
</dbReference>
<dbReference type="PROSITE" id="PS50011">
    <property type="entry name" value="PROTEIN_KINASE_DOM"/>
    <property type="match status" value="1"/>
</dbReference>
<dbReference type="InterPro" id="IPR011009">
    <property type="entry name" value="Kinase-like_dom_sf"/>
</dbReference>
<evidence type="ECO:0000256" key="5">
    <source>
        <dbReference type="SAM" id="MobiDB-lite"/>
    </source>
</evidence>
<dbReference type="PANTHER" id="PTHR43289">
    <property type="entry name" value="MITOGEN-ACTIVATED PROTEIN KINASE KINASE KINASE 20-RELATED"/>
    <property type="match status" value="1"/>
</dbReference>
<keyword evidence="4" id="KW-0067">ATP-binding</keyword>
<proteinExistence type="predicted"/>
<keyword evidence="6" id="KW-1133">Transmembrane helix</keyword>
<dbReference type="InterPro" id="IPR049052">
    <property type="entry name" value="nSTAND1"/>
</dbReference>
<keyword evidence="9" id="KW-1185">Reference proteome</keyword>
<evidence type="ECO:0000256" key="6">
    <source>
        <dbReference type="SAM" id="Phobius"/>
    </source>
</evidence>
<dbReference type="PANTHER" id="PTHR43289:SF34">
    <property type="entry name" value="SERINE_THREONINE-PROTEIN KINASE YBDM-RELATED"/>
    <property type="match status" value="1"/>
</dbReference>
<dbReference type="CDD" id="cd14014">
    <property type="entry name" value="STKc_PknB_like"/>
    <property type="match status" value="1"/>
</dbReference>
<name>A0ABP6I9I9_9ACTN</name>
<dbReference type="Pfam" id="PF00069">
    <property type="entry name" value="Pkinase"/>
    <property type="match status" value="1"/>
</dbReference>
<protein>
    <recommendedName>
        <fullName evidence="7">Protein kinase domain-containing protein</fullName>
    </recommendedName>
</protein>
<keyword evidence="3" id="KW-0418">Kinase</keyword>
<sequence length="454" mass="47332">MEVLIEGDPWRLGPYRLAGRLGTGRRGVVYEAYDAAGRRVALKTLHGDLWRGPARVPLSGDPVLRERCRREVAAARRVPPACTAGVLDADFGGPRPYIVSEYVPGPSLRRADRTFRGDDLRHLATAVVTALAAIHGAGVVHRDLTPDTVLLGPDGPRVTGFGMASVLAAVPVSPRFRAGTAAYTAPEVFTGEPGDAAADVFAWGAVVLYAATGEDAFAAPSLGAVMHRVLSVDPDLSPLPGPLRSLVSAALAKDPHARPTARDLLSTLLAGDAEPRLPGDGPGGAPAADALPAGDAERRLPGDGPGGAPGVDTLLAAGGDVAARLRTPCDDPGLGAVAEEAYAALDPAGRELASRVFLRLVTLAADGGFALRRARIPEDRIVEAFGPLIVRRGDEVGLAHPALPYAWPRLGRWIEDNRHLLVARGPRRRPIPFTLAAVAVSALLAAVIVFAVLS</sequence>
<keyword evidence="6" id="KW-0812">Transmembrane</keyword>
<evidence type="ECO:0000313" key="8">
    <source>
        <dbReference type="EMBL" id="GAA2859351.1"/>
    </source>
</evidence>
<keyword evidence="6" id="KW-0472">Membrane</keyword>
<feature type="compositionally biased region" description="Low complexity" evidence="5">
    <location>
        <begin position="285"/>
        <end position="294"/>
    </location>
</feature>
<evidence type="ECO:0000313" key="9">
    <source>
        <dbReference type="Proteomes" id="UP001500831"/>
    </source>
</evidence>
<reference evidence="9" key="1">
    <citation type="journal article" date="2019" name="Int. J. Syst. Evol. Microbiol.">
        <title>The Global Catalogue of Microorganisms (GCM) 10K type strain sequencing project: providing services to taxonomists for standard genome sequencing and annotation.</title>
        <authorList>
            <consortium name="The Broad Institute Genomics Platform"/>
            <consortium name="The Broad Institute Genome Sequencing Center for Infectious Disease"/>
            <person name="Wu L."/>
            <person name="Ma J."/>
        </authorList>
    </citation>
    <scope>NUCLEOTIDE SEQUENCE [LARGE SCALE GENOMIC DNA]</scope>
    <source>
        <strain evidence="9">JCM 6242</strain>
    </source>
</reference>
<dbReference type="SUPFAM" id="SSF56112">
    <property type="entry name" value="Protein kinase-like (PK-like)"/>
    <property type="match status" value="1"/>
</dbReference>
<feature type="transmembrane region" description="Helical" evidence="6">
    <location>
        <begin position="431"/>
        <end position="453"/>
    </location>
</feature>
<evidence type="ECO:0000256" key="4">
    <source>
        <dbReference type="ARBA" id="ARBA00022840"/>
    </source>
</evidence>
<comment type="caution">
    <text evidence="8">The sequence shown here is derived from an EMBL/GenBank/DDBJ whole genome shotgun (WGS) entry which is preliminary data.</text>
</comment>
<keyword evidence="1" id="KW-0808">Transferase</keyword>
<evidence type="ECO:0000256" key="3">
    <source>
        <dbReference type="ARBA" id="ARBA00022777"/>
    </source>
</evidence>
<accession>A0ABP6I9I9</accession>
<evidence type="ECO:0000256" key="1">
    <source>
        <dbReference type="ARBA" id="ARBA00022679"/>
    </source>
</evidence>
<dbReference type="InterPro" id="IPR000719">
    <property type="entry name" value="Prot_kinase_dom"/>
</dbReference>
<gene>
    <name evidence="8" type="ORF">GCM10010517_17890</name>
</gene>